<dbReference type="InterPro" id="IPR011662">
    <property type="entry name" value="Secretin/TonB_short_N"/>
</dbReference>
<organism evidence="16 17">
    <name type="scientific">Steroidobacter agaridevorans</name>
    <dbReference type="NCBI Taxonomy" id="2695856"/>
    <lineage>
        <taxon>Bacteria</taxon>
        <taxon>Pseudomonadati</taxon>
        <taxon>Pseudomonadota</taxon>
        <taxon>Gammaproteobacteria</taxon>
        <taxon>Steroidobacterales</taxon>
        <taxon>Steroidobacteraceae</taxon>
        <taxon>Steroidobacter</taxon>
    </lineage>
</organism>
<keyword evidence="4" id="KW-0410">Iron transport</keyword>
<dbReference type="InterPro" id="IPR000531">
    <property type="entry name" value="Beta-barrel_TonB"/>
</dbReference>
<evidence type="ECO:0000313" key="17">
    <source>
        <dbReference type="Proteomes" id="UP000445000"/>
    </source>
</evidence>
<keyword evidence="9 13" id="KW-0798">TonB box</keyword>
<dbReference type="PANTHER" id="PTHR32552">
    <property type="entry name" value="FERRICHROME IRON RECEPTOR-RELATED"/>
    <property type="match status" value="1"/>
</dbReference>
<evidence type="ECO:0000256" key="11">
    <source>
        <dbReference type="ARBA" id="ARBA00023237"/>
    </source>
</evidence>
<dbReference type="RefSeq" id="WP_161813789.1">
    <property type="nucleotide sequence ID" value="NZ_BLJN01000004.1"/>
</dbReference>
<keyword evidence="6 14" id="KW-0732">Signal</keyword>
<keyword evidence="11 12" id="KW-0998">Cell outer membrane</keyword>
<evidence type="ECO:0000256" key="7">
    <source>
        <dbReference type="ARBA" id="ARBA00023004"/>
    </source>
</evidence>
<dbReference type="SUPFAM" id="SSF56935">
    <property type="entry name" value="Porins"/>
    <property type="match status" value="1"/>
</dbReference>
<dbReference type="Pfam" id="PF07660">
    <property type="entry name" value="STN"/>
    <property type="match status" value="1"/>
</dbReference>
<evidence type="ECO:0000256" key="8">
    <source>
        <dbReference type="ARBA" id="ARBA00023065"/>
    </source>
</evidence>
<evidence type="ECO:0000256" key="3">
    <source>
        <dbReference type="ARBA" id="ARBA00022452"/>
    </source>
</evidence>
<evidence type="ECO:0000256" key="6">
    <source>
        <dbReference type="ARBA" id="ARBA00022729"/>
    </source>
</evidence>
<dbReference type="InterPro" id="IPR036942">
    <property type="entry name" value="Beta-barrel_TonB_sf"/>
</dbReference>
<keyword evidence="10 12" id="KW-0472">Membrane</keyword>
<comment type="subcellular location">
    <subcellularLocation>
        <location evidence="1 12">Cell outer membrane</location>
        <topology evidence="1 12">Multi-pass membrane protein</topology>
    </subcellularLocation>
</comment>
<dbReference type="PANTHER" id="PTHR32552:SF89">
    <property type="entry name" value="CATECHOLATE SIDEROPHORE RECEPTOR FIU"/>
    <property type="match status" value="1"/>
</dbReference>
<comment type="similarity">
    <text evidence="12 13">Belongs to the TonB-dependent receptor family.</text>
</comment>
<dbReference type="InterPro" id="IPR037066">
    <property type="entry name" value="Plug_dom_sf"/>
</dbReference>
<dbReference type="AlphaFoldDB" id="A0A829YHU5"/>
<dbReference type="PROSITE" id="PS52016">
    <property type="entry name" value="TONB_DEPENDENT_REC_3"/>
    <property type="match status" value="1"/>
</dbReference>
<keyword evidence="5 12" id="KW-0812">Transmembrane</keyword>
<keyword evidence="17" id="KW-1185">Reference proteome</keyword>
<dbReference type="InterPro" id="IPR012910">
    <property type="entry name" value="Plug_dom"/>
</dbReference>
<dbReference type="GO" id="GO:0009279">
    <property type="term" value="C:cell outer membrane"/>
    <property type="evidence" value="ECO:0007669"/>
    <property type="project" value="UniProtKB-SubCell"/>
</dbReference>
<reference evidence="17" key="1">
    <citation type="submission" date="2020-01" db="EMBL/GenBank/DDBJ databases">
        <title>'Steroidobacter agaridevorans' sp. nov., agar-degrading bacteria isolated from rhizosphere soils.</title>
        <authorList>
            <person name="Ikenaga M."/>
            <person name="Kataoka M."/>
            <person name="Murouchi A."/>
            <person name="Katsuragi S."/>
            <person name="Sakai M."/>
        </authorList>
    </citation>
    <scope>NUCLEOTIDE SEQUENCE [LARGE SCALE GENOMIC DNA]</scope>
    <source>
        <strain evidence="17">YU21-B</strain>
    </source>
</reference>
<evidence type="ECO:0000256" key="10">
    <source>
        <dbReference type="ARBA" id="ARBA00023136"/>
    </source>
</evidence>
<dbReference type="GO" id="GO:0015344">
    <property type="term" value="F:siderophore uptake transmembrane transporter activity"/>
    <property type="evidence" value="ECO:0007669"/>
    <property type="project" value="TreeGrafter"/>
</dbReference>
<proteinExistence type="inferred from homology"/>
<evidence type="ECO:0000256" key="12">
    <source>
        <dbReference type="PROSITE-ProRule" id="PRU01360"/>
    </source>
</evidence>
<dbReference type="SMART" id="SM00965">
    <property type="entry name" value="STN"/>
    <property type="match status" value="1"/>
</dbReference>
<comment type="caution">
    <text evidence="16">The sequence shown here is derived from an EMBL/GenBank/DDBJ whole genome shotgun (WGS) entry which is preliminary data.</text>
</comment>
<dbReference type="InterPro" id="IPR039426">
    <property type="entry name" value="TonB-dep_rcpt-like"/>
</dbReference>
<evidence type="ECO:0000256" key="14">
    <source>
        <dbReference type="SAM" id="SignalP"/>
    </source>
</evidence>
<feature type="domain" description="Secretin/TonB short N-terminal" evidence="15">
    <location>
        <begin position="56"/>
        <end position="107"/>
    </location>
</feature>
<keyword evidence="8" id="KW-0406">Ion transport</keyword>
<gene>
    <name evidence="16" type="ORF">GCM10011487_41160</name>
</gene>
<name>A0A829YHU5_9GAMM</name>
<keyword evidence="3 12" id="KW-1134">Transmembrane beta strand</keyword>
<evidence type="ECO:0000259" key="15">
    <source>
        <dbReference type="SMART" id="SM00965"/>
    </source>
</evidence>
<feature type="signal peptide" evidence="14">
    <location>
        <begin position="1"/>
        <end position="25"/>
    </location>
</feature>
<evidence type="ECO:0000256" key="1">
    <source>
        <dbReference type="ARBA" id="ARBA00004571"/>
    </source>
</evidence>
<dbReference type="Gene3D" id="3.55.50.30">
    <property type="match status" value="1"/>
</dbReference>
<dbReference type="Gene3D" id="2.170.130.10">
    <property type="entry name" value="TonB-dependent receptor, plug domain"/>
    <property type="match status" value="1"/>
</dbReference>
<dbReference type="Pfam" id="PF00593">
    <property type="entry name" value="TonB_dep_Rec_b-barrel"/>
    <property type="match status" value="1"/>
</dbReference>
<evidence type="ECO:0000256" key="9">
    <source>
        <dbReference type="ARBA" id="ARBA00023077"/>
    </source>
</evidence>
<dbReference type="EMBL" id="BLJN01000004">
    <property type="protein sequence ID" value="GFE82116.1"/>
    <property type="molecule type" value="Genomic_DNA"/>
</dbReference>
<dbReference type="Proteomes" id="UP000445000">
    <property type="component" value="Unassembled WGS sequence"/>
</dbReference>
<dbReference type="Pfam" id="PF07715">
    <property type="entry name" value="Plug"/>
    <property type="match status" value="1"/>
</dbReference>
<feature type="chain" id="PRO_5032928225" description="Secretin/TonB short N-terminal domain-containing protein" evidence="14">
    <location>
        <begin position="26"/>
        <end position="915"/>
    </location>
</feature>
<evidence type="ECO:0000256" key="2">
    <source>
        <dbReference type="ARBA" id="ARBA00022448"/>
    </source>
</evidence>
<dbReference type="Gene3D" id="2.40.170.20">
    <property type="entry name" value="TonB-dependent receptor, beta-barrel domain"/>
    <property type="match status" value="1"/>
</dbReference>
<sequence length="915" mass="99127">MSASTLRRNLVLSAAILMLSGAAQAQTNGPAHAVSIVTAAQPLGNALEQLAKQTNTDILFQPDDVAGLQAPALNGNMTPRQAAERLLASTSLSITQDESGALIIRRGSSAMQSVEGAGGEGLYIDEVVVTGTAEGVSKFETSYAVSTVNEDQIQLLAPQSTADLIGKLPGFYVEASGGESNNNISPRGLPGSSGTRFLAIVEDGMLFFQDPNEIYLNGDSFARSDIMTERVEAVRSGAAPIFTSNAPAGVINTITRKGGDTAQGATRITWQDSGMQRLDAYASGPLGNDWYYAAGGFLRSHDGYRDAGFPSDEGGQFRFNLTKRFERGEVTAYAKYIDETNVFYLPIPLKDPRDGSSLAGLIDPLEGTMMSDANRYYTVRTFTGNQVQTIDRDIADGRHAEAFMTGIDFNMEVGDGWNVSNKIRYLDASVDLDALFSTTQAFDYQTYSQGKLAAARTAFGANVAGLRYVLAGDRDPNGNRVAWDPAVSRGLVIEQSYRYAPIDGSTLIDEFQITKDIGAHKLTAGLSYSTADFEHQRLLQDSLNEVGGQARRLDLVAVDAAGNTLGSVTDDGFLRYGSYYIGGTADSERYAVYLADSWSVTDALTLDAGVRNEWYDQTGVRWLTENRNFGDSTTIADNNQAGNSGRTATYHQKDDNMAWTLGANYEFNPQYAMFGRFTKAFRSRNVWAAVTNNNAPDDKITGAEIGLKYNTRPFSLFATAFYSDFDQLSVPGPTVNPVTGINESATYWGKLKVYGIETEASYRPSRAFELAGNLTYQRPRQRDLQEQVYGNLGDDFNGKLPGRVPEWIARVTPTVFFDVGPVPATIYANVSYAGRRYVDALNSTELPAYTTVDLGATAQIGSAQLQAVVTNLTNEVGVTEGNPRVDGLTGQGTDEVIFGRPIFGRTVRVVATWNF</sequence>
<evidence type="ECO:0000313" key="16">
    <source>
        <dbReference type="EMBL" id="GFE82116.1"/>
    </source>
</evidence>
<accession>A0A829YHU5</accession>
<keyword evidence="7" id="KW-0408">Iron</keyword>
<evidence type="ECO:0000256" key="13">
    <source>
        <dbReference type="RuleBase" id="RU003357"/>
    </source>
</evidence>
<evidence type="ECO:0000256" key="4">
    <source>
        <dbReference type="ARBA" id="ARBA00022496"/>
    </source>
</evidence>
<protein>
    <recommendedName>
        <fullName evidence="15">Secretin/TonB short N-terminal domain-containing protein</fullName>
    </recommendedName>
</protein>
<evidence type="ECO:0000256" key="5">
    <source>
        <dbReference type="ARBA" id="ARBA00022692"/>
    </source>
</evidence>
<keyword evidence="2 12" id="KW-0813">Transport</keyword>